<evidence type="ECO:0000313" key="6">
    <source>
        <dbReference type="EMBL" id="MCB4822368.1"/>
    </source>
</evidence>
<sequence length="261" mass="27379">MDALPGRPMHASTPEGAPVIGRLPAPAGPAPVEISGLSYAYGEGELRRPVLRDIALTVRPGEIVLLTGPSGSGKTTLLTLIGALRAMQEGSCRVLGQELMGAAEGERVALRRRIGFIFQQHNLLGFLTAQQNVAMALELDPATTEAGRLARATAMLAAVGLGDRGGSRPDQLSGGQRQRVAVARALAGDPGLILADEPTAALDRQSGGEVVRLLRDLARRRGVPILLVTHDPRILDIADRIIAMEDGRIVPMKEAGAVPSP</sequence>
<dbReference type="RefSeq" id="WP_226608399.1">
    <property type="nucleotide sequence ID" value="NZ_JAJAQI010000015.1"/>
</dbReference>
<dbReference type="SMART" id="SM00382">
    <property type="entry name" value="AAA"/>
    <property type="match status" value="1"/>
</dbReference>
<dbReference type="InterPro" id="IPR017871">
    <property type="entry name" value="ABC_transporter-like_CS"/>
</dbReference>
<dbReference type="AlphaFoldDB" id="A0A9X1LAM7"/>
<dbReference type="EMBL" id="JAJAQI010000015">
    <property type="protein sequence ID" value="MCB4822368.1"/>
    <property type="molecule type" value="Genomic_DNA"/>
</dbReference>
<evidence type="ECO:0000259" key="5">
    <source>
        <dbReference type="PROSITE" id="PS50893"/>
    </source>
</evidence>
<dbReference type="PROSITE" id="PS50893">
    <property type="entry name" value="ABC_TRANSPORTER_2"/>
    <property type="match status" value="1"/>
</dbReference>
<comment type="caution">
    <text evidence="6">The sequence shown here is derived from an EMBL/GenBank/DDBJ whole genome shotgun (WGS) entry which is preliminary data.</text>
</comment>
<dbReference type="InterPro" id="IPR017911">
    <property type="entry name" value="MacB-like_ATP-bd"/>
</dbReference>
<dbReference type="CDD" id="cd03255">
    <property type="entry name" value="ABC_MJ0796_LolCDE_FtsE"/>
    <property type="match status" value="1"/>
</dbReference>
<dbReference type="PANTHER" id="PTHR24220">
    <property type="entry name" value="IMPORT ATP-BINDING PROTEIN"/>
    <property type="match status" value="1"/>
</dbReference>
<dbReference type="InterPro" id="IPR015854">
    <property type="entry name" value="ABC_transpr_LolD-like"/>
</dbReference>
<dbReference type="GO" id="GO:0016887">
    <property type="term" value="F:ATP hydrolysis activity"/>
    <property type="evidence" value="ECO:0007669"/>
    <property type="project" value="InterPro"/>
</dbReference>
<dbReference type="InterPro" id="IPR003593">
    <property type="entry name" value="AAA+_ATPase"/>
</dbReference>
<keyword evidence="7" id="KW-1185">Reference proteome</keyword>
<dbReference type="Pfam" id="PF00005">
    <property type="entry name" value="ABC_tran"/>
    <property type="match status" value="1"/>
</dbReference>
<dbReference type="PANTHER" id="PTHR24220:SF376">
    <property type="entry name" value="ABC TRANSPORTER"/>
    <property type="match status" value="1"/>
</dbReference>
<evidence type="ECO:0000256" key="1">
    <source>
        <dbReference type="ARBA" id="ARBA00022448"/>
    </source>
</evidence>
<accession>A0A9X1LAM7</accession>
<protein>
    <submittedName>
        <fullName evidence="6">ATP-binding cassette domain-containing protein</fullName>
    </submittedName>
</protein>
<dbReference type="GO" id="GO:0005886">
    <property type="term" value="C:plasma membrane"/>
    <property type="evidence" value="ECO:0007669"/>
    <property type="project" value="TreeGrafter"/>
</dbReference>
<evidence type="ECO:0000313" key="7">
    <source>
        <dbReference type="Proteomes" id="UP001139311"/>
    </source>
</evidence>
<dbReference type="NCBIfam" id="TIGR02982">
    <property type="entry name" value="heterocyst_DevA"/>
    <property type="match status" value="1"/>
</dbReference>
<dbReference type="GO" id="GO:0022857">
    <property type="term" value="F:transmembrane transporter activity"/>
    <property type="evidence" value="ECO:0007669"/>
    <property type="project" value="TreeGrafter"/>
</dbReference>
<feature type="domain" description="ABC transporter" evidence="5">
    <location>
        <begin position="32"/>
        <end position="260"/>
    </location>
</feature>
<dbReference type="GO" id="GO:0005524">
    <property type="term" value="F:ATP binding"/>
    <property type="evidence" value="ECO:0007669"/>
    <property type="project" value="UniProtKB-KW"/>
</dbReference>
<keyword evidence="3 6" id="KW-0067">ATP-binding</keyword>
<dbReference type="SUPFAM" id="SSF52540">
    <property type="entry name" value="P-loop containing nucleoside triphosphate hydrolases"/>
    <property type="match status" value="1"/>
</dbReference>
<organism evidence="6 7">
    <name type="scientific">Roseicella aerolata</name>
    <dbReference type="NCBI Taxonomy" id="2883479"/>
    <lineage>
        <taxon>Bacteria</taxon>
        <taxon>Pseudomonadati</taxon>
        <taxon>Pseudomonadota</taxon>
        <taxon>Alphaproteobacteria</taxon>
        <taxon>Acetobacterales</taxon>
        <taxon>Roseomonadaceae</taxon>
        <taxon>Roseicella</taxon>
    </lineage>
</organism>
<dbReference type="Gene3D" id="3.40.50.300">
    <property type="entry name" value="P-loop containing nucleotide triphosphate hydrolases"/>
    <property type="match status" value="1"/>
</dbReference>
<evidence type="ECO:0000256" key="3">
    <source>
        <dbReference type="ARBA" id="ARBA00022840"/>
    </source>
</evidence>
<dbReference type="Proteomes" id="UP001139311">
    <property type="component" value="Unassembled WGS sequence"/>
</dbReference>
<gene>
    <name evidence="6" type="ORF">LHA35_11545</name>
</gene>
<evidence type="ECO:0000256" key="4">
    <source>
        <dbReference type="SAM" id="MobiDB-lite"/>
    </source>
</evidence>
<keyword evidence="1" id="KW-0813">Transport</keyword>
<reference evidence="6" key="1">
    <citation type="submission" date="2021-10" db="EMBL/GenBank/DDBJ databases">
        <title>Roseicella aerolatum sp. nov., isolated from aerosols of e-waste dismantling site.</title>
        <authorList>
            <person name="Qin T."/>
        </authorList>
    </citation>
    <scope>NUCLEOTIDE SEQUENCE</scope>
    <source>
        <strain evidence="6">GB24</strain>
    </source>
</reference>
<keyword evidence="2" id="KW-0547">Nucleotide-binding</keyword>
<evidence type="ECO:0000256" key="2">
    <source>
        <dbReference type="ARBA" id="ARBA00022741"/>
    </source>
</evidence>
<dbReference type="InterPro" id="IPR027417">
    <property type="entry name" value="P-loop_NTPase"/>
</dbReference>
<dbReference type="InterPro" id="IPR014324">
    <property type="entry name" value="ABC_heterocyst_DevA"/>
</dbReference>
<proteinExistence type="predicted"/>
<feature type="region of interest" description="Disordered" evidence="4">
    <location>
        <begin position="1"/>
        <end position="24"/>
    </location>
</feature>
<dbReference type="PROSITE" id="PS00211">
    <property type="entry name" value="ABC_TRANSPORTER_1"/>
    <property type="match status" value="1"/>
</dbReference>
<name>A0A9X1LAM7_9PROT</name>
<dbReference type="InterPro" id="IPR003439">
    <property type="entry name" value="ABC_transporter-like_ATP-bd"/>
</dbReference>